<name>A0A9Q7WJ56_9MYCO</name>
<protein>
    <submittedName>
        <fullName evidence="1">Uncharacterized protein</fullName>
    </submittedName>
</protein>
<sequence length="91" mass="8645">MSDGLHVNTAGLRAGAARSEQLATGLTAPSGASKGSGSSAAGVAAVFAAIANARSTQAAVVNGHVAAVRSGATAYDDMDASNAKSTGSVLL</sequence>
<accession>A0A9Q7WJ56</accession>
<comment type="caution">
    <text evidence="1">The sequence shown here is derived from an EMBL/GenBank/DDBJ whole genome shotgun (WGS) entry which is preliminary data.</text>
</comment>
<evidence type="ECO:0000313" key="2">
    <source>
        <dbReference type="Proteomes" id="UP000185183"/>
    </source>
</evidence>
<organism evidence="1 2">
    <name type="scientific">Mycobacteroides abscessus subsp. bolletii</name>
    <dbReference type="NCBI Taxonomy" id="319705"/>
    <lineage>
        <taxon>Bacteria</taxon>
        <taxon>Bacillati</taxon>
        <taxon>Actinomycetota</taxon>
        <taxon>Actinomycetes</taxon>
        <taxon>Mycobacteriales</taxon>
        <taxon>Mycobacteriaceae</taxon>
        <taxon>Mycobacteroides</taxon>
        <taxon>Mycobacteroides abscessus</taxon>
    </lineage>
</organism>
<dbReference type="AlphaFoldDB" id="A0A9Q7WJ56"/>
<dbReference type="EMBL" id="FSFA01000003">
    <property type="protein sequence ID" value="SHX43659.1"/>
    <property type="molecule type" value="Genomic_DNA"/>
</dbReference>
<reference evidence="1 2" key="1">
    <citation type="submission" date="2016-11" db="EMBL/GenBank/DDBJ databases">
        <authorList>
            <consortium name="Pathogen Informatics"/>
        </authorList>
    </citation>
    <scope>NUCLEOTIDE SEQUENCE [LARGE SCALE GENOMIC DNA]</scope>
    <source>
        <strain evidence="1 2">968</strain>
    </source>
</reference>
<dbReference type="Proteomes" id="UP000185183">
    <property type="component" value="Unassembled WGS sequence"/>
</dbReference>
<evidence type="ECO:0000313" key="1">
    <source>
        <dbReference type="EMBL" id="SHX43659.1"/>
    </source>
</evidence>
<gene>
    <name evidence="1" type="ORF">SAMEA2275694_02663</name>
</gene>
<proteinExistence type="predicted"/>
<dbReference type="RefSeq" id="WP_074357474.1">
    <property type="nucleotide sequence ID" value="NZ_FSCP01000001.1"/>
</dbReference>